<dbReference type="InterPro" id="IPR036388">
    <property type="entry name" value="WH-like_DNA-bd_sf"/>
</dbReference>
<feature type="domain" description="DprA winged helix" evidence="3">
    <location>
        <begin position="306"/>
        <end position="364"/>
    </location>
</feature>
<gene>
    <name evidence="4" type="primary">dprA</name>
    <name evidence="4" type="ORF">ACFFJ8_27300</name>
</gene>
<sequence>MKKHIQESLIREILITLHETAGIGWHAINKAVDYGDWSSYLRYEPNEWRLVGFRPEQAAAAAQSLRFMDIGKRDEKMNKLGITVITRYDSTYPEMLRYIPQPPWVLYAIGRIELLSGICMAIVGTRGPTAYGRKITSDLSEGLSKRCITVVSGLARGIDSVAHEGALRGEGGTVAVLGTPINVVYPPENRGLYRTLSEQGLILSEVPLGTAFHPGLFPLRNRIIAGLSIGTVVVEAAERSGSLITADQALEMNREVFAVPGPVSSPKSAGTNKLIRESGAKLISDVEHIMEEFMWLSSLLENKQEKKPSTEDPLTQDEELLYRLLLDQPRSTDELHELSSLPFGLLHSVLINLTIKRKIEQHPGSIYSVT</sequence>
<dbReference type="SUPFAM" id="SSF102405">
    <property type="entry name" value="MCP/YpsA-like"/>
    <property type="match status" value="1"/>
</dbReference>
<dbReference type="InterPro" id="IPR041614">
    <property type="entry name" value="DprA_WH"/>
</dbReference>
<reference evidence="4 5" key="1">
    <citation type="submission" date="2024-09" db="EMBL/GenBank/DDBJ databases">
        <authorList>
            <person name="Sun Q."/>
            <person name="Mori K."/>
        </authorList>
    </citation>
    <scope>NUCLEOTIDE SEQUENCE [LARGE SCALE GENOMIC DNA]</scope>
    <source>
        <strain evidence="4 5">CCM 4839</strain>
    </source>
</reference>
<comment type="similarity">
    <text evidence="1">Belongs to the DprA/Smf family.</text>
</comment>
<evidence type="ECO:0000313" key="4">
    <source>
        <dbReference type="EMBL" id="MFC0395059.1"/>
    </source>
</evidence>
<dbReference type="PANTHER" id="PTHR43022:SF1">
    <property type="entry name" value="PROTEIN SMF"/>
    <property type="match status" value="1"/>
</dbReference>
<dbReference type="NCBIfam" id="TIGR00732">
    <property type="entry name" value="dprA"/>
    <property type="match status" value="1"/>
</dbReference>
<accession>A0ABV6JGM9</accession>
<proteinExistence type="inferred from homology"/>
<dbReference type="Pfam" id="PF02481">
    <property type="entry name" value="DNA_processg_A"/>
    <property type="match status" value="1"/>
</dbReference>
<keyword evidence="5" id="KW-1185">Reference proteome</keyword>
<evidence type="ECO:0000256" key="1">
    <source>
        <dbReference type="ARBA" id="ARBA00006525"/>
    </source>
</evidence>
<evidence type="ECO:0000313" key="5">
    <source>
        <dbReference type="Proteomes" id="UP001589818"/>
    </source>
</evidence>
<comment type="caution">
    <text evidence="4">The sequence shown here is derived from an EMBL/GenBank/DDBJ whole genome shotgun (WGS) entry which is preliminary data.</text>
</comment>
<protein>
    <submittedName>
        <fullName evidence="4">DNA-processing protein DprA</fullName>
    </submittedName>
</protein>
<dbReference type="Pfam" id="PF17782">
    <property type="entry name" value="WHD_DprA"/>
    <property type="match status" value="1"/>
</dbReference>
<dbReference type="InterPro" id="IPR003488">
    <property type="entry name" value="DprA"/>
</dbReference>
<feature type="domain" description="Smf/DprA SLOG" evidence="2">
    <location>
        <begin position="84"/>
        <end position="293"/>
    </location>
</feature>
<dbReference type="EMBL" id="JBHLVF010000041">
    <property type="protein sequence ID" value="MFC0395059.1"/>
    <property type="molecule type" value="Genomic_DNA"/>
</dbReference>
<organism evidence="4 5">
    <name type="scientific">Paenibacillus mendelii</name>
    <dbReference type="NCBI Taxonomy" id="206163"/>
    <lineage>
        <taxon>Bacteria</taxon>
        <taxon>Bacillati</taxon>
        <taxon>Bacillota</taxon>
        <taxon>Bacilli</taxon>
        <taxon>Bacillales</taxon>
        <taxon>Paenibacillaceae</taxon>
        <taxon>Paenibacillus</taxon>
    </lineage>
</organism>
<dbReference type="Gene3D" id="1.10.10.10">
    <property type="entry name" value="Winged helix-like DNA-binding domain superfamily/Winged helix DNA-binding domain"/>
    <property type="match status" value="1"/>
</dbReference>
<dbReference type="Proteomes" id="UP001589818">
    <property type="component" value="Unassembled WGS sequence"/>
</dbReference>
<dbReference type="RefSeq" id="WP_204816198.1">
    <property type="nucleotide sequence ID" value="NZ_JANHOF010000001.1"/>
</dbReference>
<evidence type="ECO:0000259" key="3">
    <source>
        <dbReference type="Pfam" id="PF17782"/>
    </source>
</evidence>
<dbReference type="Gene3D" id="3.40.50.450">
    <property type="match status" value="1"/>
</dbReference>
<dbReference type="InterPro" id="IPR057666">
    <property type="entry name" value="DrpA_SLOG"/>
</dbReference>
<name>A0ABV6JGM9_9BACL</name>
<evidence type="ECO:0000259" key="2">
    <source>
        <dbReference type="Pfam" id="PF02481"/>
    </source>
</evidence>
<dbReference type="PANTHER" id="PTHR43022">
    <property type="entry name" value="PROTEIN SMF"/>
    <property type="match status" value="1"/>
</dbReference>